<dbReference type="SUPFAM" id="SSF53474">
    <property type="entry name" value="alpha/beta-Hydrolases"/>
    <property type="match status" value="1"/>
</dbReference>
<protein>
    <submittedName>
        <fullName evidence="3">Accessory Sec system protein Asp2</fullName>
    </submittedName>
    <submittedName>
        <fullName evidence="1">Glycosylation associated protein, mature Fap1 export and glycosylation,gap2</fullName>
    </submittedName>
</protein>
<evidence type="ECO:0000313" key="6">
    <source>
        <dbReference type="Proteomes" id="UP000305768"/>
    </source>
</evidence>
<dbReference type="ESTHER" id="strsu-a0a0z8d0w0">
    <property type="family name" value="Asp2"/>
</dbReference>
<evidence type="ECO:0000313" key="4">
    <source>
        <dbReference type="Proteomes" id="UP000071765"/>
    </source>
</evidence>
<dbReference type="NCBIfam" id="TIGR03712">
    <property type="entry name" value="acc_sec_asp2"/>
    <property type="match status" value="1"/>
</dbReference>
<accession>A0A0Z8GZZ5</accession>
<dbReference type="Pfam" id="PF16929">
    <property type="entry name" value="Asp2"/>
    <property type="match status" value="1"/>
</dbReference>
<dbReference type="InterPro" id="IPR029058">
    <property type="entry name" value="AB_hydrolase_fold"/>
</dbReference>
<dbReference type="Gene3D" id="3.40.50.1820">
    <property type="entry name" value="alpha/beta hydrolase"/>
    <property type="match status" value="1"/>
</dbReference>
<dbReference type="GO" id="GO:0015031">
    <property type="term" value="P:protein transport"/>
    <property type="evidence" value="ECO:0007669"/>
    <property type="project" value="InterPro"/>
</dbReference>
<organism evidence="1 5">
    <name type="scientific">Streptococcus suis</name>
    <dbReference type="NCBI Taxonomy" id="1307"/>
    <lineage>
        <taxon>Bacteria</taxon>
        <taxon>Bacillati</taxon>
        <taxon>Bacillota</taxon>
        <taxon>Bacilli</taxon>
        <taxon>Lactobacillales</taxon>
        <taxon>Streptococcaceae</taxon>
        <taxon>Streptococcus</taxon>
    </lineage>
</organism>
<proteinExistence type="predicted"/>
<dbReference type="EMBL" id="FIIN01000004">
    <property type="protein sequence ID" value="CYV81454.1"/>
    <property type="molecule type" value="Genomic_DNA"/>
</dbReference>
<dbReference type="RefSeq" id="WP_044668843.1">
    <property type="nucleotide sequence ID" value="NZ_CEDG01000061.1"/>
</dbReference>
<evidence type="ECO:0000313" key="5">
    <source>
        <dbReference type="Proteomes" id="UP000073200"/>
    </source>
</evidence>
<dbReference type="Proteomes" id="UP000305768">
    <property type="component" value="Unassembled WGS sequence"/>
</dbReference>
<dbReference type="AlphaFoldDB" id="A0A0Z8GZZ5"/>
<name>A0A0Z8GZZ5_STRSU</name>
<evidence type="ECO:0000313" key="3">
    <source>
        <dbReference type="EMBL" id="TII09118.1"/>
    </source>
</evidence>
<dbReference type="InterPro" id="IPR022267">
    <property type="entry name" value="Asp2"/>
</dbReference>
<sequence length="524" mass="60120">MKLLQIGDENWAKDLELPEQIEWLYTPSDKLQDYLEGLKAAEIAKIPEERLAEMEEPPKVHIHFSGVVVTSDIAEEVLEQLTSNVDAYSLFKDKGVTIFDQRVDGICRRAVMRELPIEESHYDTILYLYRNLFGGQYGAKLKIPEIDVNPHFKGQVSYDGNVGVNFEGDFGKDFTTLYTFRYNLPVFSMSLELWPEFIKEGDCQLRMEIVCLRKGSLGDVYKTLIIDECDLKEPYILRTDEEVGHYSISFSVKGSGKLKFGVTHWRYSREGLGRFVLGGKRHVDEKRQEIFTYFNPGDLKPPLNVYFSGFRGAEGFEGFFMMKAMRTPFMLIADPRLEGGCFYSGTEQLEKNVIDAIQESLDYLGFTSDQLILSGLSMGAFGGLYYASHFKPHAVIVGKPFTNLGDTVANLKLKRPDEFETSGDMIRNVVGGSDEAAIERFNQHFWNKFGKVDFDKTEFAIAYMQQDDYDGHAMERLVEHLADSDTHIYAKGYEGRHNDNSRAINRWFMTQYHKFLKNDFGRKL</sequence>
<reference evidence="3 6" key="2">
    <citation type="submission" date="2019-04" db="EMBL/GenBank/DDBJ databases">
        <title>Genome analysis of Streptococcus suis strain WUSS425.</title>
        <authorList>
            <person name="Chen H."/>
            <person name="Gao X."/>
            <person name="Wu Z."/>
        </authorList>
    </citation>
    <scope>NUCLEOTIDE SEQUENCE [LARGE SCALE GENOMIC DNA]</scope>
    <source>
        <strain evidence="3 6">WUSS425</strain>
    </source>
</reference>
<evidence type="ECO:0000313" key="1">
    <source>
        <dbReference type="EMBL" id="CYV08098.1"/>
    </source>
</evidence>
<dbReference type="EMBL" id="FIHG01000010">
    <property type="protein sequence ID" value="CYV08098.1"/>
    <property type="molecule type" value="Genomic_DNA"/>
</dbReference>
<dbReference type="Proteomes" id="UP000071765">
    <property type="component" value="Unassembled WGS sequence"/>
</dbReference>
<evidence type="ECO:0000313" key="2">
    <source>
        <dbReference type="EMBL" id="CYV81454.1"/>
    </source>
</evidence>
<dbReference type="Proteomes" id="UP000073200">
    <property type="component" value="Unassembled WGS sequence"/>
</dbReference>
<dbReference type="EMBL" id="SSXP01000001">
    <property type="protein sequence ID" value="TII09118.1"/>
    <property type="molecule type" value="Genomic_DNA"/>
</dbReference>
<reference evidence="4 5" key="1">
    <citation type="submission" date="2016-02" db="EMBL/GenBank/DDBJ databases">
        <authorList>
            <consortium name="Pathogen Informatics"/>
        </authorList>
    </citation>
    <scope>NUCLEOTIDE SEQUENCE [LARGE SCALE GENOMIC DNA]</scope>
    <source>
        <strain evidence="1 5">LSS59</strain>
        <strain evidence="2 4">LSS90</strain>
    </source>
</reference>
<gene>
    <name evidence="1" type="primary">gap2</name>
    <name evidence="3" type="synonym">asp2</name>
    <name evidence="1" type="ORF">ERS132421_01721</name>
    <name evidence="2" type="ORF">ERS132452_00855</name>
    <name evidence="3" type="ORF">FAJ34_00030</name>
</gene>